<evidence type="ECO:0000313" key="6">
    <source>
        <dbReference type="Proteomes" id="UP001499951"/>
    </source>
</evidence>
<dbReference type="PANTHER" id="PTHR33164:SF64">
    <property type="entry name" value="TRANSCRIPTIONAL REGULATOR SLYA"/>
    <property type="match status" value="1"/>
</dbReference>
<dbReference type="Pfam" id="PF01047">
    <property type="entry name" value="MarR"/>
    <property type="match status" value="1"/>
</dbReference>
<dbReference type="SMART" id="SM00347">
    <property type="entry name" value="HTH_MARR"/>
    <property type="match status" value="1"/>
</dbReference>
<evidence type="ECO:0000256" key="1">
    <source>
        <dbReference type="ARBA" id="ARBA00023015"/>
    </source>
</evidence>
<keyword evidence="2" id="KW-0238">DNA-binding</keyword>
<dbReference type="InterPro" id="IPR000835">
    <property type="entry name" value="HTH_MarR-typ"/>
</dbReference>
<keyword evidence="1" id="KW-0805">Transcription regulation</keyword>
<evidence type="ECO:0000259" key="4">
    <source>
        <dbReference type="PROSITE" id="PS50995"/>
    </source>
</evidence>
<reference evidence="6" key="1">
    <citation type="journal article" date="2019" name="Int. J. Syst. Evol. Microbiol.">
        <title>The Global Catalogue of Microorganisms (GCM) 10K type strain sequencing project: providing services to taxonomists for standard genome sequencing and annotation.</title>
        <authorList>
            <consortium name="The Broad Institute Genomics Platform"/>
            <consortium name="The Broad Institute Genome Sequencing Center for Infectious Disease"/>
            <person name="Wu L."/>
            <person name="Ma J."/>
        </authorList>
    </citation>
    <scope>NUCLEOTIDE SEQUENCE [LARGE SCALE GENOMIC DNA]</scope>
    <source>
        <strain evidence="6">JCM 15089</strain>
    </source>
</reference>
<comment type="caution">
    <text evidence="5">The sequence shown here is derived from an EMBL/GenBank/DDBJ whole genome shotgun (WGS) entry which is preliminary data.</text>
</comment>
<name>A0ABP3PN27_9PROT</name>
<dbReference type="SUPFAM" id="SSF46785">
    <property type="entry name" value="Winged helix' DNA-binding domain"/>
    <property type="match status" value="1"/>
</dbReference>
<evidence type="ECO:0000313" key="5">
    <source>
        <dbReference type="EMBL" id="GAA0571014.1"/>
    </source>
</evidence>
<keyword evidence="3" id="KW-0804">Transcription</keyword>
<dbReference type="InterPro" id="IPR011991">
    <property type="entry name" value="ArsR-like_HTH"/>
</dbReference>
<dbReference type="PANTHER" id="PTHR33164">
    <property type="entry name" value="TRANSCRIPTIONAL REGULATOR, MARR FAMILY"/>
    <property type="match status" value="1"/>
</dbReference>
<dbReference type="PRINTS" id="PR00598">
    <property type="entry name" value="HTHMARR"/>
</dbReference>
<dbReference type="Gene3D" id="1.10.10.10">
    <property type="entry name" value="Winged helix-like DNA-binding domain superfamily/Winged helix DNA-binding domain"/>
    <property type="match status" value="1"/>
</dbReference>
<keyword evidence="6" id="KW-1185">Reference proteome</keyword>
<dbReference type="EMBL" id="BAAADD010000005">
    <property type="protein sequence ID" value="GAA0571014.1"/>
    <property type="molecule type" value="Genomic_DNA"/>
</dbReference>
<sequence>MQPNDQDLAFVMHDLARLMRVRFDQHARTWGMTRAQCVALMKLKCRPGMSQSELAALLEVEPITVGRVIDRLEAAGFVERRPDPADRRMHRLHLRDAAAPIIEKIDEYRAAGIARFHDGVPDEDWNMALSVLLRIKEKILSESADTAAASATAVSGE</sequence>
<dbReference type="InterPro" id="IPR036388">
    <property type="entry name" value="WH-like_DNA-bd_sf"/>
</dbReference>
<feature type="domain" description="HTH marR-type" evidence="4">
    <location>
        <begin position="5"/>
        <end position="141"/>
    </location>
</feature>
<evidence type="ECO:0000256" key="2">
    <source>
        <dbReference type="ARBA" id="ARBA00023125"/>
    </source>
</evidence>
<evidence type="ECO:0000256" key="3">
    <source>
        <dbReference type="ARBA" id="ARBA00023163"/>
    </source>
</evidence>
<protein>
    <recommendedName>
        <fullName evidence="4">HTH marR-type domain-containing protein</fullName>
    </recommendedName>
</protein>
<accession>A0ABP3PN27</accession>
<proteinExistence type="predicted"/>
<dbReference type="PROSITE" id="PS50995">
    <property type="entry name" value="HTH_MARR_2"/>
    <property type="match status" value="1"/>
</dbReference>
<gene>
    <name evidence="5" type="ORF">GCM10008942_19660</name>
</gene>
<dbReference type="Proteomes" id="UP001499951">
    <property type="component" value="Unassembled WGS sequence"/>
</dbReference>
<dbReference type="InterPro" id="IPR039422">
    <property type="entry name" value="MarR/SlyA-like"/>
</dbReference>
<organism evidence="5 6">
    <name type="scientific">Rhizomicrobium electricum</name>
    <dbReference type="NCBI Taxonomy" id="480070"/>
    <lineage>
        <taxon>Bacteria</taxon>
        <taxon>Pseudomonadati</taxon>
        <taxon>Pseudomonadota</taxon>
        <taxon>Alphaproteobacteria</taxon>
        <taxon>Micropepsales</taxon>
        <taxon>Micropepsaceae</taxon>
        <taxon>Rhizomicrobium</taxon>
    </lineage>
</organism>
<dbReference type="CDD" id="cd00090">
    <property type="entry name" value="HTH_ARSR"/>
    <property type="match status" value="1"/>
</dbReference>
<dbReference type="InterPro" id="IPR036390">
    <property type="entry name" value="WH_DNA-bd_sf"/>
</dbReference>